<gene>
    <name evidence="8" type="primary">cheB_11</name>
    <name evidence="8" type="ORF">SIID45300_02978</name>
</gene>
<feature type="domain" description="PAS" evidence="5">
    <location>
        <begin position="311"/>
        <end position="383"/>
    </location>
</feature>
<reference evidence="8 9" key="2">
    <citation type="submission" date="2024-09" db="EMBL/GenBank/DDBJ databases">
        <title>Draft genome sequence of Candidatus Magnetaquicoccaceae bacterium FCR-1.</title>
        <authorList>
            <person name="Shimoshige H."/>
            <person name="Shimamura S."/>
            <person name="Taoka A."/>
            <person name="Kobayashi H."/>
            <person name="Maekawa T."/>
        </authorList>
    </citation>
    <scope>NUCLEOTIDE SEQUENCE [LARGE SCALE GENOMIC DNA]</scope>
    <source>
        <strain evidence="8 9">FCR-1</strain>
    </source>
</reference>
<dbReference type="SMART" id="SM00065">
    <property type="entry name" value="GAF"/>
    <property type="match status" value="1"/>
</dbReference>
<dbReference type="Gene3D" id="3.30.70.270">
    <property type="match status" value="1"/>
</dbReference>
<dbReference type="Pfam" id="PF00990">
    <property type="entry name" value="GGDEF"/>
    <property type="match status" value="1"/>
</dbReference>
<keyword evidence="9" id="KW-1185">Reference proteome</keyword>
<dbReference type="InterPro" id="IPR011006">
    <property type="entry name" value="CheY-like_superfamily"/>
</dbReference>
<evidence type="ECO:0000313" key="9">
    <source>
        <dbReference type="Proteomes" id="UP001628193"/>
    </source>
</evidence>
<dbReference type="SUPFAM" id="SSF55785">
    <property type="entry name" value="PYP-like sensor domain (PAS domain)"/>
    <property type="match status" value="1"/>
</dbReference>
<keyword evidence="8" id="KW-0378">Hydrolase</keyword>
<dbReference type="PANTHER" id="PTHR44757:SF2">
    <property type="entry name" value="BIOFILM ARCHITECTURE MAINTENANCE PROTEIN MBAA"/>
    <property type="match status" value="1"/>
</dbReference>
<keyword evidence="1" id="KW-0808">Transferase</keyword>
<dbReference type="CDD" id="cd01949">
    <property type="entry name" value="GGDEF"/>
    <property type="match status" value="1"/>
</dbReference>
<dbReference type="PROSITE" id="PS50887">
    <property type="entry name" value="GGDEF"/>
    <property type="match status" value="1"/>
</dbReference>
<feature type="domain" description="PAC" evidence="6">
    <location>
        <begin position="386"/>
        <end position="438"/>
    </location>
</feature>
<dbReference type="InterPro" id="IPR029787">
    <property type="entry name" value="Nucleotide_cyclase"/>
</dbReference>
<dbReference type="Pfam" id="PF13185">
    <property type="entry name" value="GAF_2"/>
    <property type="match status" value="1"/>
</dbReference>
<dbReference type="PANTHER" id="PTHR44757">
    <property type="entry name" value="DIGUANYLATE CYCLASE DGCP"/>
    <property type="match status" value="1"/>
</dbReference>
<evidence type="ECO:0000259" key="5">
    <source>
        <dbReference type="PROSITE" id="PS50112"/>
    </source>
</evidence>
<feature type="modified residue" description="4-aspartylphosphate" evidence="3">
    <location>
        <position position="57"/>
    </location>
</feature>
<feature type="domain" description="Response regulatory" evidence="4">
    <location>
        <begin position="9"/>
        <end position="124"/>
    </location>
</feature>
<evidence type="ECO:0000256" key="2">
    <source>
        <dbReference type="ARBA" id="ARBA00022777"/>
    </source>
</evidence>
<dbReference type="Gene3D" id="3.40.50.2300">
    <property type="match status" value="1"/>
</dbReference>
<dbReference type="InterPro" id="IPR029016">
    <property type="entry name" value="GAF-like_dom_sf"/>
</dbReference>
<dbReference type="InterPro" id="IPR035965">
    <property type="entry name" value="PAS-like_dom_sf"/>
</dbReference>
<dbReference type="SUPFAM" id="SSF55073">
    <property type="entry name" value="Nucleotide cyclase"/>
    <property type="match status" value="1"/>
</dbReference>
<reference evidence="8 9" key="1">
    <citation type="submission" date="2024-05" db="EMBL/GenBank/DDBJ databases">
        <authorList>
            <consortium name="Candidatus Magnetaquicoccaceae bacterium FCR-1 genome sequencing consortium"/>
            <person name="Shimoshige H."/>
            <person name="Shimamura S."/>
            <person name="Taoka A."/>
            <person name="Kobayashi H."/>
            <person name="Maekawa T."/>
        </authorList>
    </citation>
    <scope>NUCLEOTIDE SEQUENCE [LARGE SCALE GENOMIC DNA]</scope>
    <source>
        <strain evidence="8 9">FCR-1</strain>
    </source>
</reference>
<dbReference type="InterPro" id="IPR001789">
    <property type="entry name" value="Sig_transdc_resp-reg_receiver"/>
</dbReference>
<dbReference type="SUPFAM" id="SSF52172">
    <property type="entry name" value="CheY-like"/>
    <property type="match status" value="1"/>
</dbReference>
<dbReference type="SMART" id="SM00091">
    <property type="entry name" value="PAS"/>
    <property type="match status" value="1"/>
</dbReference>
<evidence type="ECO:0000259" key="7">
    <source>
        <dbReference type="PROSITE" id="PS50887"/>
    </source>
</evidence>
<evidence type="ECO:0000259" key="4">
    <source>
        <dbReference type="PROSITE" id="PS50110"/>
    </source>
</evidence>
<organism evidence="8 9">
    <name type="scientific">Candidatus Magnetaquiglobus chichijimensis</name>
    <dbReference type="NCBI Taxonomy" id="3141448"/>
    <lineage>
        <taxon>Bacteria</taxon>
        <taxon>Pseudomonadati</taxon>
        <taxon>Pseudomonadota</taxon>
        <taxon>Magnetococcia</taxon>
        <taxon>Magnetococcales</taxon>
        <taxon>Candidatus Magnetaquicoccaceae</taxon>
        <taxon>Candidatus Magnetaquiglobus</taxon>
    </lineage>
</organism>
<dbReference type="PROSITE" id="PS50112">
    <property type="entry name" value="PAS"/>
    <property type="match status" value="1"/>
</dbReference>
<sequence length="614" mass="68728">MHDGHTKEKILIVDDIPINLSLLTELLADDYDIIQATQGRTALEKAISHKPDLILLDVIMPDMDGFEVCRQLKQHPATRTIPVIFVTTRTEADDVARGMSLGAEDYFAKPYRPAIIKARIRSHIERIHAQAKLAEEQARDLKAIQARLAISALLETSLEPLPLEKQLTVALDIILTIPWLAVEYKGSIHLFNPNNQRLELVAHRNLPPHLLTACAALRLGACLCGQAALKREIVFKNQLDVEHTVTFTGMKPHGHYCTPILYQDQLLGVLNLYVAAGHRRLPEEDALLATLSNTLAGIIRHRRTEKALQEERCFIATILDTTSALVMLLDPKGHVIRHNAACEELTGLGSSEILGKPFWSLAWTPANEQERVEEIITLTAEDPATLSFTGRWFGKNGQEHHISWTLTFLTDANDGLKSFLATGIDVSERIRAEQRLERIAHHDALTGLPNRRLFMVFLQQTLARCRRYNQTTVVMFMDLDRFKAVNDTHGHDIGDLLLIESAQRIRNSLRENDVVARLGGDEFTIILGDEPLKPDIVDIVAKKIITALQAPFHLRGIECRIGASIGISRFPTDADSADELLKKADMALYAVKKAGRNHHQSYHPRMESEGAENS</sequence>
<dbReference type="InterPro" id="IPR052155">
    <property type="entry name" value="Biofilm_reg_signaling"/>
</dbReference>
<dbReference type="NCBIfam" id="TIGR00229">
    <property type="entry name" value="sensory_box"/>
    <property type="match status" value="1"/>
</dbReference>
<dbReference type="RefSeq" id="WP_420906347.1">
    <property type="nucleotide sequence ID" value="NZ_BAAFGK010000005.1"/>
</dbReference>
<dbReference type="InterPro" id="IPR013656">
    <property type="entry name" value="PAS_4"/>
</dbReference>
<proteinExistence type="predicted"/>
<dbReference type="Gene3D" id="3.30.450.40">
    <property type="match status" value="1"/>
</dbReference>
<dbReference type="InterPro" id="IPR000014">
    <property type="entry name" value="PAS"/>
</dbReference>
<name>A0ABQ0CD59_9PROT</name>
<feature type="domain" description="GGDEF" evidence="7">
    <location>
        <begin position="470"/>
        <end position="604"/>
    </location>
</feature>
<dbReference type="Pfam" id="PF00072">
    <property type="entry name" value="Response_reg"/>
    <property type="match status" value="1"/>
</dbReference>
<dbReference type="Gene3D" id="3.30.450.20">
    <property type="entry name" value="PAS domain"/>
    <property type="match status" value="1"/>
</dbReference>
<accession>A0ABQ0CD59</accession>
<dbReference type="SMART" id="SM00267">
    <property type="entry name" value="GGDEF"/>
    <property type="match status" value="1"/>
</dbReference>
<dbReference type="PROSITE" id="PS50113">
    <property type="entry name" value="PAC"/>
    <property type="match status" value="1"/>
</dbReference>
<dbReference type="InterPro" id="IPR003018">
    <property type="entry name" value="GAF"/>
</dbReference>
<dbReference type="PROSITE" id="PS50110">
    <property type="entry name" value="RESPONSE_REGULATORY"/>
    <property type="match status" value="1"/>
</dbReference>
<evidence type="ECO:0000256" key="3">
    <source>
        <dbReference type="PROSITE-ProRule" id="PRU00169"/>
    </source>
</evidence>
<dbReference type="Proteomes" id="UP001628193">
    <property type="component" value="Unassembled WGS sequence"/>
</dbReference>
<comment type="caution">
    <text evidence="8">The sequence shown here is derived from an EMBL/GenBank/DDBJ whole genome shotgun (WGS) entry which is preliminary data.</text>
</comment>
<dbReference type="SMART" id="SM00448">
    <property type="entry name" value="REC"/>
    <property type="match status" value="1"/>
</dbReference>
<keyword evidence="3" id="KW-0597">Phosphoprotein</keyword>
<keyword evidence="2" id="KW-0418">Kinase</keyword>
<evidence type="ECO:0000313" key="8">
    <source>
        <dbReference type="EMBL" id="GAB0058625.1"/>
    </source>
</evidence>
<dbReference type="EMBL" id="BAAFGK010000005">
    <property type="protein sequence ID" value="GAB0058625.1"/>
    <property type="molecule type" value="Genomic_DNA"/>
</dbReference>
<dbReference type="SUPFAM" id="SSF55781">
    <property type="entry name" value="GAF domain-like"/>
    <property type="match status" value="1"/>
</dbReference>
<dbReference type="InterPro" id="IPR000160">
    <property type="entry name" value="GGDEF_dom"/>
</dbReference>
<evidence type="ECO:0000256" key="1">
    <source>
        <dbReference type="ARBA" id="ARBA00022679"/>
    </source>
</evidence>
<dbReference type="GO" id="GO:0050568">
    <property type="term" value="F:protein-glutamine glutaminase activity"/>
    <property type="evidence" value="ECO:0007669"/>
    <property type="project" value="UniProtKB-EC"/>
</dbReference>
<dbReference type="InterPro" id="IPR000700">
    <property type="entry name" value="PAS-assoc_C"/>
</dbReference>
<dbReference type="CDD" id="cd00130">
    <property type="entry name" value="PAS"/>
    <property type="match status" value="1"/>
</dbReference>
<dbReference type="InterPro" id="IPR043128">
    <property type="entry name" value="Rev_trsase/Diguanyl_cyclase"/>
</dbReference>
<dbReference type="Pfam" id="PF08448">
    <property type="entry name" value="PAS_4"/>
    <property type="match status" value="1"/>
</dbReference>
<protein>
    <submittedName>
        <fullName evidence="8">Protein-glutamate methylesterase/protein-glutamine glutaminase</fullName>
        <ecNumber evidence="8">3.5.1.44</ecNumber>
    </submittedName>
</protein>
<dbReference type="EC" id="3.5.1.44" evidence="8"/>
<evidence type="ECO:0000259" key="6">
    <source>
        <dbReference type="PROSITE" id="PS50113"/>
    </source>
</evidence>
<dbReference type="NCBIfam" id="TIGR00254">
    <property type="entry name" value="GGDEF"/>
    <property type="match status" value="1"/>
</dbReference>